<dbReference type="Proteomes" id="UP000015453">
    <property type="component" value="Unassembled WGS sequence"/>
</dbReference>
<evidence type="ECO:0000256" key="6">
    <source>
        <dbReference type="ARBA" id="ARBA00030350"/>
    </source>
</evidence>
<keyword evidence="2" id="KW-0328">Glycosyltransferase</keyword>
<evidence type="ECO:0000256" key="4">
    <source>
        <dbReference type="ARBA" id="ARBA00023253"/>
    </source>
</evidence>
<protein>
    <recommendedName>
        <fullName evidence="6">O-fucosyltransferase family protein</fullName>
    </recommendedName>
</protein>
<evidence type="ECO:0000256" key="5">
    <source>
        <dbReference type="ARBA" id="ARBA00023277"/>
    </source>
</evidence>
<dbReference type="Pfam" id="PF10250">
    <property type="entry name" value="O-FucT"/>
    <property type="match status" value="1"/>
</dbReference>
<dbReference type="InterPro" id="IPR019378">
    <property type="entry name" value="GDP-Fuc_O-FucTrfase"/>
</dbReference>
<organism evidence="8 9">
    <name type="scientific">Genlisea aurea</name>
    <dbReference type="NCBI Taxonomy" id="192259"/>
    <lineage>
        <taxon>Eukaryota</taxon>
        <taxon>Viridiplantae</taxon>
        <taxon>Streptophyta</taxon>
        <taxon>Embryophyta</taxon>
        <taxon>Tracheophyta</taxon>
        <taxon>Spermatophyta</taxon>
        <taxon>Magnoliopsida</taxon>
        <taxon>eudicotyledons</taxon>
        <taxon>Gunneridae</taxon>
        <taxon>Pentapetalae</taxon>
        <taxon>asterids</taxon>
        <taxon>lamiids</taxon>
        <taxon>Lamiales</taxon>
        <taxon>Lentibulariaceae</taxon>
        <taxon>Genlisea</taxon>
    </lineage>
</organism>
<dbReference type="EMBL" id="AUSU01001245">
    <property type="protein sequence ID" value="EPS71478.1"/>
    <property type="molecule type" value="Genomic_DNA"/>
</dbReference>
<keyword evidence="7" id="KW-1133">Transmembrane helix</keyword>
<dbReference type="PANTHER" id="PTHR31818:SF1">
    <property type="entry name" value="O-FUCOSYLTRANSFERASE 16"/>
    <property type="match status" value="1"/>
</dbReference>
<keyword evidence="3" id="KW-0808">Transferase</keyword>
<sequence length="312" mass="35788">MRKTKLRHQSNGVVSLKIIQSQLLSRRLIPPHYASAILLLLAATSFLLAALIHRRVTCTIDGDIIVGSDPLHDTDKSDGVVPFRVPMEGGRSHLWWSSINSSRSFYGCSNASASFSSKTSRRRDEEDRFLIIYTSGGLNQQRTGIVDAVVAAYILNVTLVIPKLDEESFWNDSSNFSEIFDTEWFIASLEHDVKIVEHLPEGRINKVVKGHVPRKCDPECYRNHVSKVFDEKRAQAVELKKFDFRLSNKLKRDLQKLRCRVNYHALRFTQNIASIGMRLVERMRSKSDHFMALHLRHYILYAFHSSLLISSY</sequence>
<evidence type="ECO:0000256" key="7">
    <source>
        <dbReference type="SAM" id="Phobius"/>
    </source>
</evidence>
<keyword evidence="9" id="KW-1185">Reference proteome</keyword>
<evidence type="ECO:0000256" key="1">
    <source>
        <dbReference type="ARBA" id="ARBA00007737"/>
    </source>
</evidence>
<reference evidence="8 9" key="1">
    <citation type="journal article" date="2013" name="BMC Genomics">
        <title>The miniature genome of a carnivorous plant Genlisea aurea contains a low number of genes and short non-coding sequences.</title>
        <authorList>
            <person name="Leushkin E.V."/>
            <person name="Sutormin R.A."/>
            <person name="Nabieva E.R."/>
            <person name="Penin A.A."/>
            <person name="Kondrashov A.S."/>
            <person name="Logacheva M.D."/>
        </authorList>
    </citation>
    <scope>NUCLEOTIDE SEQUENCE [LARGE SCALE GENOMIC DNA]</scope>
</reference>
<keyword evidence="7" id="KW-0472">Membrane</keyword>
<proteinExistence type="inferred from homology"/>
<evidence type="ECO:0000256" key="3">
    <source>
        <dbReference type="ARBA" id="ARBA00022679"/>
    </source>
</evidence>
<evidence type="ECO:0000256" key="2">
    <source>
        <dbReference type="ARBA" id="ARBA00022676"/>
    </source>
</evidence>
<dbReference type="AlphaFoldDB" id="S8E6L8"/>
<evidence type="ECO:0000313" key="8">
    <source>
        <dbReference type="EMBL" id="EPS71478.1"/>
    </source>
</evidence>
<dbReference type="GO" id="GO:0006004">
    <property type="term" value="P:fucose metabolic process"/>
    <property type="evidence" value="ECO:0007669"/>
    <property type="project" value="UniProtKB-KW"/>
</dbReference>
<gene>
    <name evidence="8" type="ORF">M569_03284</name>
</gene>
<feature type="transmembrane region" description="Helical" evidence="7">
    <location>
        <begin position="33"/>
        <end position="52"/>
    </location>
</feature>
<comment type="similarity">
    <text evidence="1">Belongs to the glycosyltransferase GT106 family.</text>
</comment>
<comment type="caution">
    <text evidence="8">The sequence shown here is derived from an EMBL/GenBank/DDBJ whole genome shotgun (WGS) entry which is preliminary data.</text>
</comment>
<accession>S8E6L8</accession>
<dbReference type="GO" id="GO:0016757">
    <property type="term" value="F:glycosyltransferase activity"/>
    <property type="evidence" value="ECO:0007669"/>
    <property type="project" value="UniProtKB-KW"/>
</dbReference>
<keyword evidence="4" id="KW-0294">Fucose metabolism</keyword>
<keyword evidence="5" id="KW-0119">Carbohydrate metabolism</keyword>
<name>S8E6L8_9LAMI</name>
<dbReference type="OrthoDB" id="1882547at2759"/>
<dbReference type="PANTHER" id="PTHR31818">
    <property type="entry name" value="O-FUCOSYLTRANSFERASE 16"/>
    <property type="match status" value="1"/>
</dbReference>
<keyword evidence="7" id="KW-0812">Transmembrane</keyword>
<evidence type="ECO:0000313" key="9">
    <source>
        <dbReference type="Proteomes" id="UP000015453"/>
    </source>
</evidence>